<dbReference type="GO" id="GO:0016705">
    <property type="term" value="F:oxidoreductase activity, acting on paired donors, with incorporation or reduction of molecular oxygen"/>
    <property type="evidence" value="ECO:0007669"/>
    <property type="project" value="UniProtKB-ARBA"/>
</dbReference>
<dbReference type="InterPro" id="IPR017941">
    <property type="entry name" value="Rieske_2Fe-2S"/>
</dbReference>
<keyword evidence="4" id="KW-0411">Iron-sulfur</keyword>
<dbReference type="EMBL" id="BOOI01000023">
    <property type="protein sequence ID" value="GIH84367.1"/>
    <property type="molecule type" value="Genomic_DNA"/>
</dbReference>
<dbReference type="InterPro" id="IPR011396">
    <property type="entry name" value="PT_DNA_restrict"/>
</dbReference>
<dbReference type="GO" id="GO:0004519">
    <property type="term" value="F:endonuclease activity"/>
    <property type="evidence" value="ECO:0007669"/>
    <property type="project" value="UniProtKB-KW"/>
</dbReference>
<organism evidence="6 7">
    <name type="scientific">Planobispora rosea</name>
    <dbReference type="NCBI Taxonomy" id="35762"/>
    <lineage>
        <taxon>Bacteria</taxon>
        <taxon>Bacillati</taxon>
        <taxon>Actinomycetota</taxon>
        <taxon>Actinomycetes</taxon>
        <taxon>Streptosporangiales</taxon>
        <taxon>Streptosporangiaceae</taxon>
        <taxon>Planobispora</taxon>
    </lineage>
</organism>
<protein>
    <submittedName>
        <fullName evidence="6">HNH endonuclease</fullName>
    </submittedName>
</protein>
<dbReference type="Gene3D" id="2.102.10.10">
    <property type="entry name" value="Rieske [2Fe-2S] iron-sulphur domain"/>
    <property type="match status" value="1"/>
</dbReference>
<evidence type="ECO:0000256" key="4">
    <source>
        <dbReference type="ARBA" id="ARBA00023014"/>
    </source>
</evidence>
<dbReference type="AlphaFoldDB" id="A0A8J3RZ03"/>
<dbReference type="PIRSF" id="PIRSF030850">
    <property type="entry name" value="UCP030850"/>
    <property type="match status" value="1"/>
</dbReference>
<reference evidence="6" key="1">
    <citation type="submission" date="2021-01" db="EMBL/GenBank/DDBJ databases">
        <title>Whole genome shotgun sequence of Planobispora rosea NBRC 15558.</title>
        <authorList>
            <person name="Komaki H."/>
            <person name="Tamura T."/>
        </authorList>
    </citation>
    <scope>NUCLEOTIDE SEQUENCE</scope>
    <source>
        <strain evidence="6">NBRC 15558</strain>
    </source>
</reference>
<keyword evidence="6" id="KW-0378">Hydrolase</keyword>
<dbReference type="SUPFAM" id="SSF50022">
    <property type="entry name" value="ISP domain"/>
    <property type="match status" value="1"/>
</dbReference>
<dbReference type="InterPro" id="IPR003615">
    <property type="entry name" value="HNH_nuc"/>
</dbReference>
<keyword evidence="3" id="KW-0408">Iron</keyword>
<keyword evidence="1" id="KW-0001">2Fe-2S</keyword>
<evidence type="ECO:0000256" key="1">
    <source>
        <dbReference type="ARBA" id="ARBA00022714"/>
    </source>
</evidence>
<dbReference type="GO" id="GO:0046872">
    <property type="term" value="F:metal ion binding"/>
    <property type="evidence" value="ECO:0007669"/>
    <property type="project" value="UniProtKB-KW"/>
</dbReference>
<proteinExistence type="predicted"/>
<gene>
    <name evidence="6" type="ORF">Pro02_27750</name>
</gene>
<dbReference type="InterPro" id="IPR058813">
    <property type="entry name" value="DNA-SBD_ScoMcrA"/>
</dbReference>
<dbReference type="PROSITE" id="PS51296">
    <property type="entry name" value="RIESKE"/>
    <property type="match status" value="1"/>
</dbReference>
<dbReference type="NCBIfam" id="NF045808">
    <property type="entry name" value="PT-DNA_restrict"/>
    <property type="match status" value="1"/>
</dbReference>
<evidence type="ECO:0000259" key="5">
    <source>
        <dbReference type="PROSITE" id="PS51296"/>
    </source>
</evidence>
<keyword evidence="6" id="KW-0255">Endonuclease</keyword>
<dbReference type="Pfam" id="PF26340">
    <property type="entry name" value="DNA-SBD_ScoMcrA"/>
    <property type="match status" value="1"/>
</dbReference>
<dbReference type="Proteomes" id="UP000655044">
    <property type="component" value="Unassembled WGS sequence"/>
</dbReference>
<feature type="domain" description="Rieske" evidence="5">
    <location>
        <begin position="1"/>
        <end position="29"/>
    </location>
</feature>
<sequence length="338" mass="37645">MCPYHAWNFDLTGRLRRARGTGGMPDFDTSAVRPDQIHLHSATMDWVERIAGIRRWARDGERAPHKPLLLLYALGRFQREGGAPLVFSAVEADLKRLLKEYGPPRDTSPGYPFHHLAGDGVWLVDTVHGPGSPGAGLGRLRASQATGRLHPDLIRALVDDSRLVSRLARFLLDNNFEPSLHPDICALVGLDLESAEAGAPTMRKARRRDPAFRNQVLMAYEYCCAFCGYDGWLDGVTVGLDAAHVRWWAFDGPDDLANGLCLCGIHHKLFDKGVLGLDTRRAITVSARYVGRSRASREMVLHLAGQPIREPQPGLRPLDDDHISWHFRQVFRSPARGT</sequence>
<dbReference type="GO" id="GO:0004497">
    <property type="term" value="F:monooxygenase activity"/>
    <property type="evidence" value="ECO:0007669"/>
    <property type="project" value="UniProtKB-ARBA"/>
</dbReference>
<dbReference type="Pfam" id="PF13391">
    <property type="entry name" value="HNH_2"/>
    <property type="match status" value="1"/>
</dbReference>
<accession>A0A8J3RZ03</accession>
<keyword evidence="2" id="KW-0479">Metal-binding</keyword>
<name>A0A8J3RZ03_PLARO</name>
<dbReference type="CDD" id="cd00085">
    <property type="entry name" value="HNHc"/>
    <property type="match status" value="1"/>
</dbReference>
<dbReference type="InterPro" id="IPR036922">
    <property type="entry name" value="Rieske_2Fe-2S_sf"/>
</dbReference>
<evidence type="ECO:0000313" key="6">
    <source>
        <dbReference type="EMBL" id="GIH84367.1"/>
    </source>
</evidence>
<comment type="caution">
    <text evidence="6">The sequence shown here is derived from an EMBL/GenBank/DDBJ whole genome shotgun (WGS) entry which is preliminary data.</text>
</comment>
<keyword evidence="6" id="KW-0540">Nuclease</keyword>
<evidence type="ECO:0000256" key="2">
    <source>
        <dbReference type="ARBA" id="ARBA00022723"/>
    </source>
</evidence>
<evidence type="ECO:0000256" key="3">
    <source>
        <dbReference type="ARBA" id="ARBA00023004"/>
    </source>
</evidence>
<dbReference type="GO" id="GO:0051537">
    <property type="term" value="F:2 iron, 2 sulfur cluster binding"/>
    <property type="evidence" value="ECO:0007669"/>
    <property type="project" value="UniProtKB-KW"/>
</dbReference>
<evidence type="ECO:0000313" key="7">
    <source>
        <dbReference type="Proteomes" id="UP000655044"/>
    </source>
</evidence>
<keyword evidence="7" id="KW-1185">Reference proteome</keyword>